<dbReference type="Pfam" id="PF02625">
    <property type="entry name" value="XdhC_CoxI"/>
    <property type="match status" value="1"/>
</dbReference>
<sequence length="124" mass="13502">MENADYQVLSQLSQWIAAGETCWLCTVVKTWGSSPRPVGSLLCCNSTGEMAGSLSGGCVEDDLLEKLRQGALAHDKPAMLVYGATDEDQVRFNLPCGGQLHVIIEPFIDQRHLQSLQLIVSRLA</sequence>
<dbReference type="Proteomes" id="UP000754644">
    <property type="component" value="Unassembled WGS sequence"/>
</dbReference>
<evidence type="ECO:0000313" key="2">
    <source>
        <dbReference type="EMBL" id="NQV66651.1"/>
    </source>
</evidence>
<gene>
    <name evidence="2" type="ORF">HQ497_14935</name>
</gene>
<organism evidence="2 3">
    <name type="scientific">SAR86 cluster bacterium</name>
    <dbReference type="NCBI Taxonomy" id="2030880"/>
    <lineage>
        <taxon>Bacteria</taxon>
        <taxon>Pseudomonadati</taxon>
        <taxon>Pseudomonadota</taxon>
        <taxon>Gammaproteobacteria</taxon>
        <taxon>SAR86 cluster</taxon>
    </lineage>
</organism>
<dbReference type="AlphaFoldDB" id="A0A972W050"/>
<protein>
    <submittedName>
        <fullName evidence="2">XdhC family protein</fullName>
    </submittedName>
</protein>
<feature type="non-terminal residue" evidence="2">
    <location>
        <position position="124"/>
    </location>
</feature>
<dbReference type="PANTHER" id="PTHR30388">
    <property type="entry name" value="ALDEHYDE OXIDOREDUCTASE MOLYBDENUM COFACTOR ASSEMBLY PROTEIN"/>
    <property type="match status" value="1"/>
</dbReference>
<proteinExistence type="predicted"/>
<name>A0A972W050_9GAMM</name>
<dbReference type="EMBL" id="JABMOJ010000555">
    <property type="protein sequence ID" value="NQV66651.1"/>
    <property type="molecule type" value="Genomic_DNA"/>
</dbReference>
<evidence type="ECO:0000313" key="3">
    <source>
        <dbReference type="Proteomes" id="UP000754644"/>
    </source>
</evidence>
<evidence type="ECO:0000259" key="1">
    <source>
        <dbReference type="Pfam" id="PF02625"/>
    </source>
</evidence>
<dbReference type="InterPro" id="IPR003777">
    <property type="entry name" value="XdhC_CoxI"/>
</dbReference>
<dbReference type="PANTHER" id="PTHR30388:SF4">
    <property type="entry name" value="MOLYBDENUM COFACTOR INSERTION CHAPERONE PAOD"/>
    <property type="match status" value="1"/>
</dbReference>
<reference evidence="2" key="1">
    <citation type="submission" date="2020-05" db="EMBL/GenBank/DDBJ databases">
        <title>Sulfur intermediates as new biogeochemical hubs in an aquatic model microbial ecosystem.</title>
        <authorList>
            <person name="Vigneron A."/>
        </authorList>
    </citation>
    <scope>NUCLEOTIDE SEQUENCE</scope>
    <source>
        <strain evidence="2">Bin.250</strain>
    </source>
</reference>
<dbReference type="InterPro" id="IPR052698">
    <property type="entry name" value="MoCofactor_Util/Proc"/>
</dbReference>
<comment type="caution">
    <text evidence="2">The sequence shown here is derived from an EMBL/GenBank/DDBJ whole genome shotgun (WGS) entry which is preliminary data.</text>
</comment>
<feature type="domain" description="XdhC- CoxI" evidence="1">
    <location>
        <begin position="15"/>
        <end position="83"/>
    </location>
</feature>
<accession>A0A972W050</accession>